<dbReference type="VEuPathDB" id="FungiDB:PC9H_001053"/>
<feature type="region of interest" description="Disordered" evidence="1">
    <location>
        <begin position="234"/>
        <end position="254"/>
    </location>
</feature>
<dbReference type="RefSeq" id="XP_036636550.1">
    <property type="nucleotide sequence ID" value="XM_036770705.1"/>
</dbReference>
<dbReference type="AlphaFoldDB" id="A0A8H7DZW8"/>
<evidence type="ECO:0000313" key="2">
    <source>
        <dbReference type="EMBL" id="KAF7440706.1"/>
    </source>
</evidence>
<dbReference type="EMBL" id="JACETU010000001">
    <property type="protein sequence ID" value="KAF7440706.1"/>
    <property type="molecule type" value="Genomic_DNA"/>
</dbReference>
<keyword evidence="3" id="KW-1185">Reference proteome</keyword>
<evidence type="ECO:0000313" key="3">
    <source>
        <dbReference type="Proteomes" id="UP000623687"/>
    </source>
</evidence>
<dbReference type="GeneID" id="59370894"/>
<accession>A0A8H7DZW8</accession>
<comment type="caution">
    <text evidence="2">The sequence shown here is derived from an EMBL/GenBank/DDBJ whole genome shotgun (WGS) entry which is preliminary data.</text>
</comment>
<gene>
    <name evidence="2" type="ORF">PC9H_001053</name>
</gene>
<proteinExistence type="predicted"/>
<dbReference type="OrthoDB" id="3264363at2759"/>
<name>A0A8H7DZW8_PLEOS</name>
<dbReference type="Proteomes" id="UP000623687">
    <property type="component" value="Unassembled WGS sequence"/>
</dbReference>
<protein>
    <submittedName>
        <fullName evidence="2">Uncharacterized protein</fullName>
    </submittedName>
</protein>
<feature type="region of interest" description="Disordered" evidence="1">
    <location>
        <begin position="91"/>
        <end position="130"/>
    </location>
</feature>
<evidence type="ECO:0000256" key="1">
    <source>
        <dbReference type="SAM" id="MobiDB-lite"/>
    </source>
</evidence>
<sequence>MRSSTSRPGGRQTPQTNVNDRLHTLRLVCSFDHFKGEQYRHAQNLNKARANIASTNATSHRSPTTGTLPTDYTLILPPPLSTFFVTDTPIAESSSTRQEPRKKPPKPTWAGPTPPRSWVLTSSKDEHDTPEWRSNALSLVMPSAGCALQDGVPPLTLICLRALRSLPTSGFVEEIISYLPSHLRCQMIRDSAVYSPLSDAQLYPLLEPNGCVNGEFVVVGPQATMHETHFRDISKPSMDVDEPDEAPAWDSPSHDASQETLQMLAIISARLSVSTMLTLPPTLSHLALVHLPSPLPIHRLPLLCPLIVVLDLSYNGWLGYRSSGEGVFHNPEGIQMLERVDWKKWQHLKVLGLRGCVRSESILAAVNKGRWDDVETMW</sequence>
<organism evidence="2 3">
    <name type="scientific">Pleurotus ostreatus</name>
    <name type="common">Oyster mushroom</name>
    <name type="synonym">White-rot fungus</name>
    <dbReference type="NCBI Taxonomy" id="5322"/>
    <lineage>
        <taxon>Eukaryota</taxon>
        <taxon>Fungi</taxon>
        <taxon>Dikarya</taxon>
        <taxon>Basidiomycota</taxon>
        <taxon>Agaricomycotina</taxon>
        <taxon>Agaricomycetes</taxon>
        <taxon>Agaricomycetidae</taxon>
        <taxon>Agaricales</taxon>
        <taxon>Pleurotineae</taxon>
        <taxon>Pleurotaceae</taxon>
        <taxon>Pleurotus</taxon>
    </lineage>
</organism>
<reference evidence="2" key="1">
    <citation type="submission" date="2019-07" db="EMBL/GenBank/DDBJ databases">
        <authorList>
            <person name="Palmer J.M."/>
        </authorList>
    </citation>
    <scope>NUCLEOTIDE SEQUENCE</scope>
    <source>
        <strain evidence="2">PC9</strain>
    </source>
</reference>